<dbReference type="InterPro" id="IPR039663">
    <property type="entry name" value="AIP/AIPL1/TTC9"/>
</dbReference>
<sequence length="198" mass="22353">MSEPKGLSAVQDATQGSKENEELALEQLRKAEVFKNAGNEALKAGDMKKALRSYHMAHLHTRLAVKATTPIQRKRSEDDFEERSARMSPLQKKVCAAHVPVVNNLSVCHLKKGNWARVIELCTEVLDFEDNAKAFMRRAKAYYHLNKQLLCRRDLDHAMTLSPDDPGLAELDKKLKQREVDSARKGNKALANNLKAMF</sequence>
<dbReference type="InParanoid" id="F2UEM8"/>
<gene>
    <name evidence="4" type="ORF">PTSG_06734</name>
</gene>
<dbReference type="FunCoup" id="F2UEM8">
    <property type="interactions" value="1188"/>
</dbReference>
<dbReference type="InterPro" id="IPR011990">
    <property type="entry name" value="TPR-like_helical_dom_sf"/>
</dbReference>
<evidence type="ECO:0000313" key="5">
    <source>
        <dbReference type="Proteomes" id="UP000007799"/>
    </source>
</evidence>
<evidence type="ECO:0000256" key="3">
    <source>
        <dbReference type="SAM" id="MobiDB-lite"/>
    </source>
</evidence>
<dbReference type="EMBL" id="GL832971">
    <property type="protein sequence ID" value="EGD75078.1"/>
    <property type="molecule type" value="Genomic_DNA"/>
</dbReference>
<dbReference type="SUPFAM" id="SSF48452">
    <property type="entry name" value="TPR-like"/>
    <property type="match status" value="1"/>
</dbReference>
<evidence type="ECO:0000256" key="1">
    <source>
        <dbReference type="ARBA" id="ARBA00022737"/>
    </source>
</evidence>
<keyword evidence="1" id="KW-0677">Repeat</keyword>
<dbReference type="STRING" id="946362.F2UEM8"/>
<dbReference type="SMART" id="SM00028">
    <property type="entry name" value="TPR"/>
    <property type="match status" value="2"/>
</dbReference>
<dbReference type="InterPro" id="IPR019734">
    <property type="entry name" value="TPR_rpt"/>
</dbReference>
<keyword evidence="5" id="KW-1185">Reference proteome</keyword>
<dbReference type="PANTHER" id="PTHR11242:SF0">
    <property type="entry name" value="TPR_REGION DOMAIN-CONTAINING PROTEIN"/>
    <property type="match status" value="1"/>
</dbReference>
<organism evidence="5">
    <name type="scientific">Salpingoeca rosetta (strain ATCC 50818 / BSB-021)</name>
    <dbReference type="NCBI Taxonomy" id="946362"/>
    <lineage>
        <taxon>Eukaryota</taxon>
        <taxon>Choanoflagellata</taxon>
        <taxon>Craspedida</taxon>
        <taxon>Salpingoecidae</taxon>
        <taxon>Salpingoeca</taxon>
    </lineage>
</organism>
<proteinExistence type="predicted"/>
<evidence type="ECO:0000256" key="2">
    <source>
        <dbReference type="ARBA" id="ARBA00022803"/>
    </source>
</evidence>
<dbReference type="Gene3D" id="1.25.40.10">
    <property type="entry name" value="Tetratricopeptide repeat domain"/>
    <property type="match status" value="1"/>
</dbReference>
<dbReference type="PANTHER" id="PTHR11242">
    <property type="entry name" value="ARYL HYDROCARBON RECEPTOR INTERACTING PROTEIN RELATED"/>
    <property type="match status" value="1"/>
</dbReference>
<evidence type="ECO:0000313" key="4">
    <source>
        <dbReference type="EMBL" id="EGD75078.1"/>
    </source>
</evidence>
<feature type="region of interest" description="Disordered" evidence="3">
    <location>
        <begin position="1"/>
        <end position="22"/>
    </location>
</feature>
<accession>F2UEM8</accession>
<dbReference type="Proteomes" id="UP000007799">
    <property type="component" value="Unassembled WGS sequence"/>
</dbReference>
<dbReference type="OrthoDB" id="433738at2759"/>
<dbReference type="GeneID" id="16072690"/>
<name>F2UEM8_SALR5</name>
<keyword evidence="2" id="KW-0802">TPR repeat</keyword>
<dbReference type="AlphaFoldDB" id="F2UEM8"/>
<dbReference type="KEGG" id="sre:PTSG_06734"/>
<dbReference type="RefSeq" id="XP_004992131.1">
    <property type="nucleotide sequence ID" value="XM_004992074.1"/>
</dbReference>
<reference evidence="4" key="1">
    <citation type="submission" date="2009-08" db="EMBL/GenBank/DDBJ databases">
        <title>Annotation of Salpingoeca rosetta.</title>
        <authorList>
            <consortium name="The Broad Institute Genome Sequencing Platform"/>
            <person name="Russ C."/>
            <person name="Cuomo C."/>
            <person name="Burger G."/>
            <person name="Gray M.W."/>
            <person name="Holland P.W.H."/>
            <person name="King N."/>
            <person name="Lang F.B.F."/>
            <person name="Roger A.J."/>
            <person name="Ruiz-Trillo I."/>
            <person name="Young S.K."/>
            <person name="Zeng Q."/>
            <person name="Gargeya S."/>
            <person name="Alvarado L."/>
            <person name="Berlin A."/>
            <person name="Chapman S.B."/>
            <person name="Chen Z."/>
            <person name="Freedman E."/>
            <person name="Gellesch M."/>
            <person name="Goldberg J."/>
            <person name="Griggs A."/>
            <person name="Gujja S."/>
            <person name="Heilman E."/>
            <person name="Heiman D."/>
            <person name="Howarth C."/>
            <person name="Mehta T."/>
            <person name="Neiman D."/>
            <person name="Pearson M."/>
            <person name="Roberts A."/>
            <person name="Saif S."/>
            <person name="Shea T."/>
            <person name="Shenoy N."/>
            <person name="Sisk P."/>
            <person name="Stolte C."/>
            <person name="Sykes S."/>
            <person name="White J."/>
            <person name="Yandava C."/>
            <person name="Haas B."/>
            <person name="Nusbaum C."/>
            <person name="Birren B."/>
        </authorList>
    </citation>
    <scope>NUCLEOTIDE SEQUENCE [LARGE SCALE GENOMIC DNA]</scope>
    <source>
        <strain evidence="4">ATCC 50818</strain>
    </source>
</reference>
<protein>
    <submittedName>
        <fullName evidence="4">Uncharacterized protein</fullName>
    </submittedName>
</protein>